<evidence type="ECO:0000313" key="5">
    <source>
        <dbReference type="Proteomes" id="UP000193067"/>
    </source>
</evidence>
<keyword evidence="2" id="KW-0378">Hydrolase</keyword>
<dbReference type="NCBIfam" id="TIGR01250">
    <property type="entry name" value="pro_imino_pep_2"/>
    <property type="match status" value="1"/>
</dbReference>
<dbReference type="GO" id="GO:0008233">
    <property type="term" value="F:peptidase activity"/>
    <property type="evidence" value="ECO:0007669"/>
    <property type="project" value="InterPro"/>
</dbReference>
<dbReference type="PRINTS" id="PR00793">
    <property type="entry name" value="PROAMNOPTASE"/>
</dbReference>
<sequence length="291" mass="33763">MSSSAIPTQEGHIDFPYQGETHQTYYKIFGDLQNRTQPPIVVLHGGPGLSHDYLLPHFDLTEQSFPVIFYDQIGNARSTHLPDKPPTFWTFDLFFDELENLLKHFDIQNEYHIIGHSWGAMMFSEFVTRRPHALVIADAPPSIALWQKSFKELVDKFPQDVKDDLAKGLKDWEPYWKAMMKIYAVHGCRAKPFPKELEYSLLLNNSPTSDRSVATSPILKDWDVTDRLHLVDVPTLVINGRYDIAQDYVTKPWKDNIPDSKWITFEESSHTPFWEEREKYMQSIGAFLTEA</sequence>
<dbReference type="InterPro" id="IPR002410">
    <property type="entry name" value="Peptidase_S33"/>
</dbReference>
<evidence type="ECO:0000256" key="2">
    <source>
        <dbReference type="ARBA" id="ARBA00022801"/>
    </source>
</evidence>
<comment type="similarity">
    <text evidence="1">Belongs to the peptidase S33 family.</text>
</comment>
<dbReference type="Proteomes" id="UP000193067">
    <property type="component" value="Unassembled WGS sequence"/>
</dbReference>
<dbReference type="InterPro" id="IPR029058">
    <property type="entry name" value="AB_hydrolase_fold"/>
</dbReference>
<reference evidence="4 5" key="1">
    <citation type="journal article" date="2015" name="Biotechnol. Biofuels">
        <title>Enhanced degradation of softwood versus hardwood by the white-rot fungus Pycnoporus coccineus.</title>
        <authorList>
            <person name="Couturier M."/>
            <person name="Navarro D."/>
            <person name="Chevret D."/>
            <person name="Henrissat B."/>
            <person name="Piumi F."/>
            <person name="Ruiz-Duenas F.J."/>
            <person name="Martinez A.T."/>
            <person name="Grigoriev I.V."/>
            <person name="Riley R."/>
            <person name="Lipzen A."/>
            <person name="Berrin J.G."/>
            <person name="Master E.R."/>
            <person name="Rosso M.N."/>
        </authorList>
    </citation>
    <scope>NUCLEOTIDE SEQUENCE [LARGE SCALE GENOMIC DNA]</scope>
    <source>
        <strain evidence="4 5">BRFM310</strain>
    </source>
</reference>
<dbReference type="EMBL" id="KZ084183">
    <property type="protein sequence ID" value="OSC96430.1"/>
    <property type="molecule type" value="Genomic_DNA"/>
</dbReference>
<organism evidence="4 5">
    <name type="scientific">Trametes coccinea (strain BRFM310)</name>
    <name type="common">Pycnoporus coccineus</name>
    <dbReference type="NCBI Taxonomy" id="1353009"/>
    <lineage>
        <taxon>Eukaryota</taxon>
        <taxon>Fungi</taxon>
        <taxon>Dikarya</taxon>
        <taxon>Basidiomycota</taxon>
        <taxon>Agaricomycotina</taxon>
        <taxon>Agaricomycetes</taxon>
        <taxon>Polyporales</taxon>
        <taxon>Polyporaceae</taxon>
        <taxon>Trametes</taxon>
    </lineage>
</organism>
<dbReference type="SUPFAM" id="SSF53474">
    <property type="entry name" value="alpha/beta-Hydrolases"/>
    <property type="match status" value="1"/>
</dbReference>
<feature type="domain" description="AB hydrolase-1" evidence="3">
    <location>
        <begin position="38"/>
        <end position="276"/>
    </location>
</feature>
<keyword evidence="5" id="KW-1185">Reference proteome</keyword>
<dbReference type="InterPro" id="IPR050266">
    <property type="entry name" value="AB_hydrolase_sf"/>
</dbReference>
<dbReference type="PANTHER" id="PTHR43798:SF33">
    <property type="entry name" value="HYDROLASE, PUTATIVE (AFU_ORTHOLOGUE AFUA_2G14860)-RELATED"/>
    <property type="match status" value="1"/>
</dbReference>
<dbReference type="PANTHER" id="PTHR43798">
    <property type="entry name" value="MONOACYLGLYCEROL LIPASE"/>
    <property type="match status" value="1"/>
</dbReference>
<gene>
    <name evidence="4" type="ORF">PYCCODRAFT_1379212</name>
</gene>
<proteinExistence type="inferred from homology"/>
<dbReference type="GO" id="GO:0016020">
    <property type="term" value="C:membrane"/>
    <property type="evidence" value="ECO:0007669"/>
    <property type="project" value="TreeGrafter"/>
</dbReference>
<dbReference type="OrthoDB" id="190201at2759"/>
<evidence type="ECO:0000259" key="3">
    <source>
        <dbReference type="Pfam" id="PF00561"/>
    </source>
</evidence>
<dbReference type="GO" id="GO:0006508">
    <property type="term" value="P:proteolysis"/>
    <property type="evidence" value="ECO:0007669"/>
    <property type="project" value="InterPro"/>
</dbReference>
<dbReference type="STRING" id="1353009.A0A1Y2I7R7"/>
<protein>
    <submittedName>
        <fullName evidence="4">Proline-specific peptidase</fullName>
    </submittedName>
</protein>
<name>A0A1Y2I7R7_TRAC3</name>
<evidence type="ECO:0000256" key="1">
    <source>
        <dbReference type="ARBA" id="ARBA00010088"/>
    </source>
</evidence>
<dbReference type="AlphaFoldDB" id="A0A1Y2I7R7"/>
<evidence type="ECO:0000313" key="4">
    <source>
        <dbReference type="EMBL" id="OSC96430.1"/>
    </source>
</evidence>
<dbReference type="InterPro" id="IPR005945">
    <property type="entry name" value="Pro_imino_pep"/>
</dbReference>
<accession>A0A1Y2I7R7</accession>
<dbReference type="PIRSF" id="PIRSF005539">
    <property type="entry name" value="Pept_S33_TRI_F1"/>
    <property type="match status" value="1"/>
</dbReference>
<dbReference type="Gene3D" id="3.40.50.1820">
    <property type="entry name" value="alpha/beta hydrolase"/>
    <property type="match status" value="1"/>
</dbReference>
<dbReference type="InterPro" id="IPR000073">
    <property type="entry name" value="AB_hydrolase_1"/>
</dbReference>
<dbReference type="Pfam" id="PF00561">
    <property type="entry name" value="Abhydrolase_1"/>
    <property type="match status" value="1"/>
</dbReference>